<gene>
    <name evidence="2" type="ORF">F0M16_00225</name>
</gene>
<proteinExistence type="predicted"/>
<name>A0A5Q6PNC1_VIBCL</name>
<comment type="caution">
    <text evidence="2">The sequence shown here is derived from an EMBL/GenBank/DDBJ whole genome shotgun (WGS) entry which is preliminary data.</text>
</comment>
<organism evidence="2 3">
    <name type="scientific">Vibrio cholerae</name>
    <dbReference type="NCBI Taxonomy" id="666"/>
    <lineage>
        <taxon>Bacteria</taxon>
        <taxon>Pseudomonadati</taxon>
        <taxon>Pseudomonadota</taxon>
        <taxon>Gammaproteobacteria</taxon>
        <taxon>Vibrionales</taxon>
        <taxon>Vibrionaceae</taxon>
        <taxon>Vibrio</taxon>
    </lineage>
</organism>
<keyword evidence="1" id="KW-0812">Transmembrane</keyword>
<reference evidence="2 3" key="1">
    <citation type="submission" date="2019-09" db="EMBL/GenBank/DDBJ databases">
        <authorList>
            <person name="Kritzky A."/>
            <person name="Schelkanova E.Y."/>
            <person name="Alkhova Z.V."/>
            <person name="Smirnova N.I."/>
        </authorList>
    </citation>
    <scope>NUCLEOTIDE SEQUENCE [LARGE SCALE GENOMIC DNA]</scope>
    <source>
        <strain evidence="2 3">M1526</strain>
    </source>
</reference>
<keyword evidence="1" id="KW-0472">Membrane</keyword>
<sequence>MMVAINVSKFEVGIAKMMLQLIGDAHVAIFLLLVGILVEFRTWQAYTEAQSMRMPQAKIRPNKARRGR</sequence>
<evidence type="ECO:0000313" key="2">
    <source>
        <dbReference type="EMBL" id="KAA1256443.1"/>
    </source>
</evidence>
<protein>
    <submittedName>
        <fullName evidence="2">Uncharacterized protein</fullName>
    </submittedName>
</protein>
<dbReference type="EMBL" id="VUAA01000001">
    <property type="protein sequence ID" value="KAA1256443.1"/>
    <property type="molecule type" value="Genomic_DNA"/>
</dbReference>
<keyword evidence="1" id="KW-1133">Transmembrane helix</keyword>
<evidence type="ECO:0000256" key="1">
    <source>
        <dbReference type="SAM" id="Phobius"/>
    </source>
</evidence>
<accession>A0A5Q6PNC1</accession>
<feature type="transmembrane region" description="Helical" evidence="1">
    <location>
        <begin position="21"/>
        <end position="38"/>
    </location>
</feature>
<evidence type="ECO:0000313" key="3">
    <source>
        <dbReference type="Proteomes" id="UP000323225"/>
    </source>
</evidence>
<dbReference type="Proteomes" id="UP000323225">
    <property type="component" value="Unassembled WGS sequence"/>
</dbReference>
<dbReference type="AlphaFoldDB" id="A0A5Q6PNC1"/>